<dbReference type="PANTHER" id="PTHR30576:SF0">
    <property type="entry name" value="UNDECAPRENYL-PHOSPHATE N-ACETYLGALACTOSAMINYL 1-PHOSPHATE TRANSFERASE-RELATED"/>
    <property type="match status" value="1"/>
</dbReference>
<sequence length="230" mass="26427">MQNKIGKGIISMNISEVNYSELKINKRNIPLYYSLIKRGVDVTLSILGIILTLPIMIIIAGTIKVTSEGPILFKQTRVGYLGNKFKIYKFRTMYNNAEEQLKKILKEKEETSIIYKPKDDVRITMIGKILRKYSLDELPQLFNILLGDMSLVGPRPLIVREIENCSVNQYMRHIAKPGITGYAQIKCRSNTTFKQQMDNDLYYVKNQCLLLDFKILLSTIPAVVKSKNAW</sequence>
<name>A0A927W5R6_9CLOT</name>
<evidence type="ECO:0000313" key="5">
    <source>
        <dbReference type="Proteomes" id="UP000768462"/>
    </source>
</evidence>
<keyword evidence="2" id="KW-1133">Transmembrane helix</keyword>
<evidence type="ECO:0000256" key="2">
    <source>
        <dbReference type="SAM" id="Phobius"/>
    </source>
</evidence>
<keyword evidence="2" id="KW-0812">Transmembrane</keyword>
<protein>
    <submittedName>
        <fullName evidence="4">Sugar transferase</fullName>
    </submittedName>
</protein>
<organism evidence="4 5">
    <name type="scientific">Clostridium sulfidigenes</name>
    <dbReference type="NCBI Taxonomy" id="318464"/>
    <lineage>
        <taxon>Bacteria</taxon>
        <taxon>Bacillati</taxon>
        <taxon>Bacillota</taxon>
        <taxon>Clostridia</taxon>
        <taxon>Eubacteriales</taxon>
        <taxon>Clostridiaceae</taxon>
        <taxon>Clostridium</taxon>
    </lineage>
</organism>
<dbReference type="Proteomes" id="UP000768462">
    <property type="component" value="Unassembled WGS sequence"/>
</dbReference>
<gene>
    <name evidence="4" type="ORF">E7215_00380</name>
</gene>
<proteinExistence type="inferred from homology"/>
<comment type="caution">
    <text evidence="4">The sequence shown here is derived from an EMBL/GenBank/DDBJ whole genome shotgun (WGS) entry which is preliminary data.</text>
</comment>
<dbReference type="AlphaFoldDB" id="A0A927W5R6"/>
<keyword evidence="2" id="KW-0472">Membrane</keyword>
<dbReference type="EMBL" id="SVCM01000007">
    <property type="protein sequence ID" value="MBE6058621.1"/>
    <property type="molecule type" value="Genomic_DNA"/>
</dbReference>
<feature type="transmembrane region" description="Helical" evidence="2">
    <location>
        <begin position="42"/>
        <end position="63"/>
    </location>
</feature>
<dbReference type="Pfam" id="PF02397">
    <property type="entry name" value="Bac_transf"/>
    <property type="match status" value="1"/>
</dbReference>
<accession>A0A927W5R6</accession>
<evidence type="ECO:0000259" key="3">
    <source>
        <dbReference type="Pfam" id="PF02397"/>
    </source>
</evidence>
<evidence type="ECO:0000256" key="1">
    <source>
        <dbReference type="ARBA" id="ARBA00006464"/>
    </source>
</evidence>
<feature type="domain" description="Bacterial sugar transferase" evidence="3">
    <location>
        <begin position="37"/>
        <end position="225"/>
    </location>
</feature>
<dbReference type="GO" id="GO:0016780">
    <property type="term" value="F:phosphotransferase activity, for other substituted phosphate groups"/>
    <property type="evidence" value="ECO:0007669"/>
    <property type="project" value="TreeGrafter"/>
</dbReference>
<comment type="similarity">
    <text evidence="1">Belongs to the bacterial sugar transferase family.</text>
</comment>
<dbReference type="PANTHER" id="PTHR30576">
    <property type="entry name" value="COLANIC BIOSYNTHESIS UDP-GLUCOSE LIPID CARRIER TRANSFERASE"/>
    <property type="match status" value="1"/>
</dbReference>
<keyword evidence="4" id="KW-0808">Transferase</keyword>
<evidence type="ECO:0000313" key="4">
    <source>
        <dbReference type="EMBL" id="MBE6058621.1"/>
    </source>
</evidence>
<dbReference type="InterPro" id="IPR003362">
    <property type="entry name" value="Bact_transf"/>
</dbReference>
<reference evidence="4" key="1">
    <citation type="submission" date="2019-04" db="EMBL/GenBank/DDBJ databases">
        <title>Evolution of Biomass-Degrading Anaerobic Consortia Revealed by Metagenomics.</title>
        <authorList>
            <person name="Peng X."/>
        </authorList>
    </citation>
    <scope>NUCLEOTIDE SEQUENCE</scope>
    <source>
        <strain evidence="4">SIG254</strain>
    </source>
</reference>